<dbReference type="InterPro" id="IPR050708">
    <property type="entry name" value="T6SS_VgrG/RHS"/>
</dbReference>
<accession>A0AB39X4T2</accession>
<dbReference type="NCBIfam" id="TIGR03696">
    <property type="entry name" value="Rhs_assc_core"/>
    <property type="match status" value="1"/>
</dbReference>
<feature type="domain" description="Teneurin-like YD-shell" evidence="3">
    <location>
        <begin position="110"/>
        <end position="296"/>
    </location>
</feature>
<feature type="compositionally biased region" description="Basic and acidic residues" evidence="2">
    <location>
        <begin position="441"/>
        <end position="453"/>
    </location>
</feature>
<dbReference type="EMBL" id="CP165718">
    <property type="protein sequence ID" value="XDV09099.1"/>
    <property type="molecule type" value="Genomic_DNA"/>
</dbReference>
<dbReference type="PANTHER" id="PTHR32305">
    <property type="match status" value="1"/>
</dbReference>
<protein>
    <submittedName>
        <fullName evidence="4">RHS repeat domain-containing protein</fullName>
    </submittedName>
</protein>
<dbReference type="InterPro" id="IPR022385">
    <property type="entry name" value="Rhs_assc_core"/>
</dbReference>
<sequence>MHSPIKNPTVFEPKASHSRGFVFCSHQGKWSLFNTQMRRCKVSYQCHAWWQKPSVSYRKSSHLVGNGRRTLIPVVFRILCHFDNLSKKDNTALNRLTSVNGSGAAVKSYGSFDYDTRGNITDNSHVEMSYNLANQMTAALGKSYTYDGHNRRVKVAGNGDTRYYLYSQSGQLLLSEDNGVQTNYIYLGNRLIAEDRQATTTFIHTDRLGSPVARTNSTGRVESRRHYQPFGDTYEAPNDDIGYTGHKYDNDLGLSYMQARYYDPVVGRFYSNDPVGWTPSNPVMSFNRYLYVNNNPYKYVDPNGEFLFTAIPIAAVAYAAYDGYQEGGVSGALAEASGYNDAVDSVNSFQSGDFTGAAMSAAAIVCKACKGVTKANKLQQKVKKGQAHKSIKRFDSSEDSIPNSKDHVHFDDGTSMNVDGTVHDKKNGVPKPNNKQKKFLKKEGWPEKPKTDD</sequence>
<evidence type="ECO:0000256" key="2">
    <source>
        <dbReference type="SAM" id="MobiDB-lite"/>
    </source>
</evidence>
<organism evidence="4">
    <name type="scientific">Pseudidiomarina sp. PP-1MA</name>
    <dbReference type="NCBI Taxonomy" id="3237706"/>
    <lineage>
        <taxon>Bacteria</taxon>
        <taxon>Pseudomonadati</taxon>
        <taxon>Pseudomonadota</taxon>
        <taxon>Gammaproteobacteria</taxon>
        <taxon>Alteromonadales</taxon>
        <taxon>Idiomarinaceae</taxon>
        <taxon>Pseudidiomarina</taxon>
    </lineage>
</organism>
<evidence type="ECO:0000256" key="1">
    <source>
        <dbReference type="ARBA" id="ARBA00022737"/>
    </source>
</evidence>
<dbReference type="PANTHER" id="PTHR32305:SF15">
    <property type="entry name" value="PROTEIN RHSA-RELATED"/>
    <property type="match status" value="1"/>
</dbReference>
<dbReference type="Gene3D" id="2.180.10.10">
    <property type="entry name" value="RHS repeat-associated core"/>
    <property type="match status" value="1"/>
</dbReference>
<dbReference type="RefSeq" id="WP_369742656.1">
    <property type="nucleotide sequence ID" value="NZ_CP165718.1"/>
</dbReference>
<dbReference type="Pfam" id="PF25023">
    <property type="entry name" value="TEN_YD-shell"/>
    <property type="match status" value="1"/>
</dbReference>
<proteinExistence type="predicted"/>
<evidence type="ECO:0000313" key="4">
    <source>
        <dbReference type="EMBL" id="XDV09099.1"/>
    </source>
</evidence>
<name>A0AB39X4T2_9GAMM</name>
<keyword evidence="1" id="KW-0677">Repeat</keyword>
<gene>
    <name evidence="4" type="ORF">AB8S08_10070</name>
</gene>
<dbReference type="AlphaFoldDB" id="A0AB39X4T2"/>
<dbReference type="InterPro" id="IPR056823">
    <property type="entry name" value="TEN-like_YD-shell"/>
</dbReference>
<feature type="region of interest" description="Disordered" evidence="2">
    <location>
        <begin position="383"/>
        <end position="453"/>
    </location>
</feature>
<reference evidence="4" key="1">
    <citation type="submission" date="2024-07" db="EMBL/GenBank/DDBJ databases">
        <title>Whole genome sequence of bacterial strains from algal surface.</title>
        <authorList>
            <person name="Kumar P."/>
        </authorList>
    </citation>
    <scope>NUCLEOTIDE SEQUENCE</scope>
    <source>
        <strain evidence="4">PP-1MA</strain>
    </source>
</reference>
<evidence type="ECO:0000259" key="3">
    <source>
        <dbReference type="Pfam" id="PF25023"/>
    </source>
</evidence>